<keyword evidence="3" id="KW-0233">DNA recombination</keyword>
<dbReference type="EMBL" id="AWSU01000072">
    <property type="protein sequence ID" value="ERI79431.1"/>
    <property type="molecule type" value="Genomic_DNA"/>
</dbReference>
<dbReference type="InterPro" id="IPR002104">
    <property type="entry name" value="Integrase_catalytic"/>
</dbReference>
<dbReference type="Gene3D" id="1.10.443.10">
    <property type="entry name" value="Intergrase catalytic core"/>
    <property type="match status" value="1"/>
</dbReference>
<dbReference type="InterPro" id="IPR013762">
    <property type="entry name" value="Integrase-like_cat_sf"/>
</dbReference>
<protein>
    <submittedName>
        <fullName evidence="5">Site-specific recombinase, phage integrase family</fullName>
    </submittedName>
</protein>
<organism evidence="5 6">
    <name type="scientific">[Clostridium] symbiosum ATCC 14940</name>
    <dbReference type="NCBI Taxonomy" id="411472"/>
    <lineage>
        <taxon>Bacteria</taxon>
        <taxon>Bacillati</taxon>
        <taxon>Bacillota</taxon>
        <taxon>Clostridia</taxon>
        <taxon>Lachnospirales</taxon>
        <taxon>Lachnospiraceae</taxon>
        <taxon>Otoolea</taxon>
    </lineage>
</organism>
<evidence type="ECO:0000313" key="6">
    <source>
        <dbReference type="Proteomes" id="UP000016491"/>
    </source>
</evidence>
<dbReference type="GO" id="GO:0006310">
    <property type="term" value="P:DNA recombination"/>
    <property type="evidence" value="ECO:0007669"/>
    <property type="project" value="UniProtKB-KW"/>
</dbReference>
<dbReference type="PROSITE" id="PS51898">
    <property type="entry name" value="TYR_RECOMBINASE"/>
    <property type="match status" value="1"/>
</dbReference>
<feature type="domain" description="Tyr recombinase" evidence="4">
    <location>
        <begin position="174"/>
        <end position="378"/>
    </location>
</feature>
<dbReference type="SUPFAM" id="SSF56349">
    <property type="entry name" value="DNA breaking-rejoining enzymes"/>
    <property type="match status" value="1"/>
</dbReference>
<keyword evidence="2" id="KW-0238">DNA-binding</keyword>
<dbReference type="InterPro" id="IPR050090">
    <property type="entry name" value="Tyrosine_recombinase_XerCD"/>
</dbReference>
<dbReference type="PANTHER" id="PTHR30349:SF41">
    <property type="entry name" value="INTEGRASE_RECOMBINASE PROTEIN MJ0367-RELATED"/>
    <property type="match status" value="1"/>
</dbReference>
<reference evidence="5 6" key="1">
    <citation type="submission" date="2013-07" db="EMBL/GenBank/DDBJ databases">
        <authorList>
            <person name="Weinstock G."/>
            <person name="Sodergren E."/>
            <person name="Wylie T."/>
            <person name="Fulton L."/>
            <person name="Fulton R."/>
            <person name="Fronick C."/>
            <person name="O'Laughlin M."/>
            <person name="Godfrey J."/>
            <person name="Miner T."/>
            <person name="Herter B."/>
            <person name="Appelbaum E."/>
            <person name="Cordes M."/>
            <person name="Lek S."/>
            <person name="Wollam A."/>
            <person name="Pepin K.H."/>
            <person name="Palsikar V.B."/>
            <person name="Mitreva M."/>
            <person name="Wilson R.K."/>
        </authorList>
    </citation>
    <scope>NUCLEOTIDE SEQUENCE [LARGE SCALE GENOMIC DNA]</scope>
    <source>
        <strain evidence="5 6">ATCC 14940</strain>
    </source>
</reference>
<evidence type="ECO:0000256" key="1">
    <source>
        <dbReference type="ARBA" id="ARBA00008857"/>
    </source>
</evidence>
<accession>A0ABC9U1Z2</accession>
<dbReference type="AlphaFoldDB" id="A0ABC9U1Z2"/>
<sequence length="383" mass="44934">MFDDDLVCAIKKAMTDRERYLSMHKETIYPDRSKGLICTILGGKVKTAKTQAKLEQKIITYYKSLELTFHTVMLRELDRKLKLKQILKNTYDRYLNDYDRYVKDSEIDKKPVTKITSDEIRNFLESKLITGISKKNFSNLCGLLNIVYFYSDENGIDVSAIKRKMQIKPKQYDKTNKRETADVVWTDEEEMLLQAYCQVHSDDLRALGILYMLKTGIAISELVALQKRDTNIDDCEYKISRIERKYKNEAGKTVYTITEEEDAKSETRLNVAYLDNEAIDIYKKILEVSEAQKPTDFIFEGMRTYTFNDYLRRHVIPDLHLEPRGLHSLRKSYATDLIDSDMAQSIVQIQMRHADIQTTMRYYYKRKKTKENIIQAINARKAS</sequence>
<evidence type="ECO:0000256" key="2">
    <source>
        <dbReference type="ARBA" id="ARBA00023125"/>
    </source>
</evidence>
<gene>
    <name evidence="5" type="ORF">CLOSYM_00860</name>
</gene>
<evidence type="ECO:0000256" key="3">
    <source>
        <dbReference type="ARBA" id="ARBA00023172"/>
    </source>
</evidence>
<proteinExistence type="inferred from homology"/>
<evidence type="ECO:0000259" key="4">
    <source>
        <dbReference type="PROSITE" id="PS51898"/>
    </source>
</evidence>
<dbReference type="InterPro" id="IPR011010">
    <property type="entry name" value="DNA_brk_join_enz"/>
</dbReference>
<comment type="similarity">
    <text evidence="1">Belongs to the 'phage' integrase family.</text>
</comment>
<dbReference type="GO" id="GO:0003677">
    <property type="term" value="F:DNA binding"/>
    <property type="evidence" value="ECO:0007669"/>
    <property type="project" value="UniProtKB-KW"/>
</dbReference>
<dbReference type="Proteomes" id="UP000016491">
    <property type="component" value="Unassembled WGS sequence"/>
</dbReference>
<dbReference type="PANTHER" id="PTHR30349">
    <property type="entry name" value="PHAGE INTEGRASE-RELATED"/>
    <property type="match status" value="1"/>
</dbReference>
<dbReference type="Pfam" id="PF00589">
    <property type="entry name" value="Phage_integrase"/>
    <property type="match status" value="1"/>
</dbReference>
<name>A0ABC9U1Z2_CLOSY</name>
<comment type="caution">
    <text evidence="5">The sequence shown here is derived from an EMBL/GenBank/DDBJ whole genome shotgun (WGS) entry which is preliminary data.</text>
</comment>
<evidence type="ECO:0000313" key="5">
    <source>
        <dbReference type="EMBL" id="ERI79431.1"/>
    </source>
</evidence>